<dbReference type="Pfam" id="PF00625">
    <property type="entry name" value="Guanylate_kin"/>
    <property type="match status" value="1"/>
</dbReference>
<evidence type="ECO:0000256" key="5">
    <source>
        <dbReference type="ARBA" id="ARBA00022490"/>
    </source>
</evidence>
<proteinExistence type="inferred from homology"/>
<dbReference type="CDD" id="cd00071">
    <property type="entry name" value="GMPK"/>
    <property type="match status" value="1"/>
</dbReference>
<evidence type="ECO:0000256" key="9">
    <source>
        <dbReference type="ARBA" id="ARBA00022840"/>
    </source>
</evidence>
<dbReference type="SUPFAM" id="SSF52540">
    <property type="entry name" value="P-loop containing nucleoside triphosphate hydrolases"/>
    <property type="match status" value="1"/>
</dbReference>
<gene>
    <name evidence="13" type="ORF">HW555_014209</name>
</gene>
<comment type="subcellular location">
    <subcellularLocation>
        <location evidence="1">Cytoplasm</location>
    </subcellularLocation>
</comment>
<evidence type="ECO:0000256" key="7">
    <source>
        <dbReference type="ARBA" id="ARBA00022741"/>
    </source>
</evidence>
<evidence type="ECO:0000259" key="12">
    <source>
        <dbReference type="PROSITE" id="PS50052"/>
    </source>
</evidence>
<evidence type="ECO:0000256" key="3">
    <source>
        <dbReference type="ARBA" id="ARBA00012961"/>
    </source>
</evidence>
<keyword evidence="14" id="KW-1185">Reference proteome</keyword>
<dbReference type="PANTHER" id="PTHR23117:SF13">
    <property type="entry name" value="GUANYLATE KINASE"/>
    <property type="match status" value="1"/>
</dbReference>
<evidence type="ECO:0000313" key="13">
    <source>
        <dbReference type="EMBL" id="KAF9404703.1"/>
    </source>
</evidence>
<dbReference type="InterPro" id="IPR020590">
    <property type="entry name" value="Guanylate_kinase_CS"/>
</dbReference>
<dbReference type="EMBL" id="JACKWZ010000903">
    <property type="protein sequence ID" value="KAF9404703.1"/>
    <property type="molecule type" value="Genomic_DNA"/>
</dbReference>
<dbReference type="GO" id="GO:0003899">
    <property type="term" value="F:DNA-directed RNA polymerase activity"/>
    <property type="evidence" value="ECO:0007669"/>
    <property type="project" value="InterPro"/>
</dbReference>
<name>A0A835KZ36_SPOEX</name>
<sequence>MIRVKRIRSAFKRKEVIMSERGLLIVLSGPSGVGKGTVRKAIFESEENDFQYSISMTTRKMREGEVEGVDYYFRTKEEFEAMIEAGEMLEYAQYVGNYYGTPLSYVNKTLDKGKDVFLEIEVQGAEQVKEQVPDGVFIFLTPPDLAELKSRIVGRGTDAHEVIEERMRVAREEIEMMALYDYAVVNDEVPLAVKRIKDIIASEHFRVDRVIASKRAHELDEGAQPTLESFESVKSVGQALEEIDAATVINDPRPEEKRERMRMAKEEQKMRREQEQKELENRIRDEKSI</sequence>
<dbReference type="SUPFAM" id="SSF63562">
    <property type="entry name" value="RPB6/omega subunit-like"/>
    <property type="match status" value="1"/>
</dbReference>
<dbReference type="HAMAP" id="MF_00328">
    <property type="entry name" value="Guanylate_kinase"/>
    <property type="match status" value="1"/>
</dbReference>
<dbReference type="FunFam" id="3.30.63.10:FF:000002">
    <property type="entry name" value="Guanylate kinase 1"/>
    <property type="match status" value="1"/>
</dbReference>
<evidence type="ECO:0000256" key="11">
    <source>
        <dbReference type="SAM" id="MobiDB-lite"/>
    </source>
</evidence>
<keyword evidence="7" id="KW-0547">Nucleotide-binding</keyword>
<dbReference type="PROSITE" id="PS50052">
    <property type="entry name" value="GUANYLATE_KINASE_2"/>
    <property type="match status" value="1"/>
</dbReference>
<evidence type="ECO:0000256" key="2">
    <source>
        <dbReference type="ARBA" id="ARBA00005790"/>
    </source>
</evidence>
<dbReference type="GO" id="GO:0006351">
    <property type="term" value="P:DNA-templated transcription"/>
    <property type="evidence" value="ECO:0007669"/>
    <property type="project" value="InterPro"/>
</dbReference>
<keyword evidence="8" id="KW-0418">Kinase</keyword>
<dbReference type="NCBIfam" id="TIGR03263">
    <property type="entry name" value="guanyl_kin"/>
    <property type="match status" value="1"/>
</dbReference>
<organism evidence="13 14">
    <name type="scientific">Spodoptera exigua</name>
    <name type="common">Beet armyworm</name>
    <name type="synonym">Noctua fulgens</name>
    <dbReference type="NCBI Taxonomy" id="7107"/>
    <lineage>
        <taxon>Eukaryota</taxon>
        <taxon>Metazoa</taxon>
        <taxon>Ecdysozoa</taxon>
        <taxon>Arthropoda</taxon>
        <taxon>Hexapoda</taxon>
        <taxon>Insecta</taxon>
        <taxon>Pterygota</taxon>
        <taxon>Neoptera</taxon>
        <taxon>Endopterygota</taxon>
        <taxon>Lepidoptera</taxon>
        <taxon>Glossata</taxon>
        <taxon>Ditrysia</taxon>
        <taxon>Noctuoidea</taxon>
        <taxon>Noctuidae</taxon>
        <taxon>Amphipyrinae</taxon>
        <taxon>Spodoptera</taxon>
    </lineage>
</organism>
<keyword evidence="6" id="KW-0808">Transferase</keyword>
<reference evidence="13" key="1">
    <citation type="submission" date="2020-08" db="EMBL/GenBank/DDBJ databases">
        <title>Spodoptera exigua strain:BAW_Kor-Di-RS1 Genome sequencing and assembly.</title>
        <authorList>
            <person name="Kim J."/>
            <person name="Nam H.Y."/>
            <person name="Kwon M."/>
            <person name="Choi J.H."/>
            <person name="Cho S.R."/>
            <person name="Kim G.-H."/>
        </authorList>
    </citation>
    <scope>NUCLEOTIDE SEQUENCE</scope>
    <source>
        <strain evidence="13">BAW_Kor-Di-RS1</strain>
        <tissue evidence="13">Whole-body</tissue>
    </source>
</reference>
<dbReference type="GO" id="GO:0003677">
    <property type="term" value="F:DNA binding"/>
    <property type="evidence" value="ECO:0007669"/>
    <property type="project" value="InterPro"/>
</dbReference>
<comment type="caution">
    <text evidence="13">The sequence shown here is derived from an EMBL/GenBank/DDBJ whole genome shotgun (WGS) entry which is preliminary data.</text>
</comment>
<dbReference type="Pfam" id="PF01192">
    <property type="entry name" value="RNA_pol_Rpb6"/>
    <property type="match status" value="1"/>
</dbReference>
<dbReference type="InterPro" id="IPR017665">
    <property type="entry name" value="Guanylate_kinase"/>
</dbReference>
<dbReference type="GO" id="GO:0005829">
    <property type="term" value="C:cytosol"/>
    <property type="evidence" value="ECO:0007669"/>
    <property type="project" value="TreeGrafter"/>
</dbReference>
<evidence type="ECO:0000256" key="8">
    <source>
        <dbReference type="ARBA" id="ARBA00022777"/>
    </source>
</evidence>
<keyword evidence="10" id="KW-0804">Transcription</keyword>
<evidence type="ECO:0000256" key="4">
    <source>
        <dbReference type="ARBA" id="ARBA00022478"/>
    </source>
</evidence>
<dbReference type="PROSITE" id="PS00856">
    <property type="entry name" value="GUANYLATE_KINASE_1"/>
    <property type="match status" value="1"/>
</dbReference>
<evidence type="ECO:0000256" key="1">
    <source>
        <dbReference type="ARBA" id="ARBA00004496"/>
    </source>
</evidence>
<dbReference type="InterPro" id="IPR006110">
    <property type="entry name" value="Pol_omega/Rpo6/RPB6"/>
</dbReference>
<dbReference type="PANTHER" id="PTHR23117">
    <property type="entry name" value="GUANYLATE KINASE-RELATED"/>
    <property type="match status" value="1"/>
</dbReference>
<dbReference type="InterPro" id="IPR027417">
    <property type="entry name" value="P-loop_NTPase"/>
</dbReference>
<evidence type="ECO:0000313" key="14">
    <source>
        <dbReference type="Proteomes" id="UP000648187"/>
    </source>
</evidence>
<dbReference type="Gene3D" id="3.90.940.10">
    <property type="match status" value="1"/>
</dbReference>
<dbReference type="Gene3D" id="3.30.63.10">
    <property type="entry name" value="Guanylate Kinase phosphate binding domain"/>
    <property type="match status" value="1"/>
</dbReference>
<evidence type="ECO:0000256" key="10">
    <source>
        <dbReference type="ARBA" id="ARBA00023163"/>
    </source>
</evidence>
<dbReference type="GO" id="GO:0005524">
    <property type="term" value="F:ATP binding"/>
    <property type="evidence" value="ECO:0007669"/>
    <property type="project" value="UniProtKB-KW"/>
</dbReference>
<dbReference type="EC" id="2.7.4.8" evidence="3"/>
<keyword evidence="4" id="KW-0240">DNA-directed RNA polymerase</keyword>
<protein>
    <recommendedName>
        <fullName evidence="3">guanylate kinase</fullName>
        <ecNumber evidence="3">2.7.4.8</ecNumber>
    </recommendedName>
</protein>
<feature type="region of interest" description="Disordered" evidence="11">
    <location>
        <begin position="244"/>
        <end position="289"/>
    </location>
</feature>
<dbReference type="Gene3D" id="3.40.50.300">
    <property type="entry name" value="P-loop containing nucleotide triphosphate hydrolases"/>
    <property type="match status" value="1"/>
</dbReference>
<feature type="domain" description="Guanylate kinase-like" evidence="12">
    <location>
        <begin position="22"/>
        <end position="201"/>
    </location>
</feature>
<keyword evidence="9" id="KW-0067">ATP-binding</keyword>
<dbReference type="InterPro" id="IPR008144">
    <property type="entry name" value="Guanylate_kin-like_dom"/>
</dbReference>
<dbReference type="GO" id="GO:0000428">
    <property type="term" value="C:DNA-directed RNA polymerase complex"/>
    <property type="evidence" value="ECO:0007669"/>
    <property type="project" value="UniProtKB-KW"/>
</dbReference>
<dbReference type="GO" id="GO:0004385">
    <property type="term" value="F:GMP kinase activity"/>
    <property type="evidence" value="ECO:0007669"/>
    <property type="project" value="UniProtKB-EC"/>
</dbReference>
<comment type="similarity">
    <text evidence="2">Belongs to the guanylate kinase family.</text>
</comment>
<dbReference type="InterPro" id="IPR036161">
    <property type="entry name" value="RPB6/omega-like_sf"/>
</dbReference>
<dbReference type="Proteomes" id="UP000648187">
    <property type="component" value="Unassembled WGS sequence"/>
</dbReference>
<accession>A0A835KZ36</accession>
<dbReference type="SMART" id="SM00072">
    <property type="entry name" value="GuKc"/>
    <property type="match status" value="1"/>
</dbReference>
<dbReference type="AlphaFoldDB" id="A0A835KZ36"/>
<evidence type="ECO:0000256" key="6">
    <source>
        <dbReference type="ARBA" id="ARBA00022679"/>
    </source>
</evidence>
<dbReference type="FunFam" id="3.40.50.300:FF:000855">
    <property type="entry name" value="Guanylate kinase"/>
    <property type="match status" value="1"/>
</dbReference>
<keyword evidence="5" id="KW-0963">Cytoplasm</keyword>
<feature type="compositionally biased region" description="Basic and acidic residues" evidence="11">
    <location>
        <begin position="252"/>
        <end position="289"/>
    </location>
</feature>
<dbReference type="InterPro" id="IPR008145">
    <property type="entry name" value="GK/Ca_channel_bsu"/>
</dbReference>